<evidence type="ECO:0000256" key="4">
    <source>
        <dbReference type="ARBA" id="ARBA00022989"/>
    </source>
</evidence>
<dbReference type="EMBL" id="FRBG01000006">
    <property type="protein sequence ID" value="SHK83519.1"/>
    <property type="molecule type" value="Genomic_DNA"/>
</dbReference>
<comment type="similarity">
    <text evidence="2">Belongs to the UPF0754 family.</text>
</comment>
<organism evidence="7 9">
    <name type="scientific">Alkalithermobacter thermoalcaliphilus JW-YL-7 = DSM 7308</name>
    <dbReference type="NCBI Taxonomy" id="1121328"/>
    <lineage>
        <taxon>Bacteria</taxon>
        <taxon>Bacillati</taxon>
        <taxon>Bacillota</taxon>
        <taxon>Clostridia</taxon>
        <taxon>Peptostreptococcales</taxon>
        <taxon>Tepidibacteraceae</taxon>
        <taxon>Alkalithermobacter</taxon>
    </lineage>
</organism>
<dbReference type="Proteomes" id="UP000092605">
    <property type="component" value="Unassembled WGS sequence"/>
</dbReference>
<keyword evidence="5 6" id="KW-0472">Membrane</keyword>
<evidence type="ECO:0000313" key="7">
    <source>
        <dbReference type="EMBL" id="KXZ39317.1"/>
    </source>
</evidence>
<evidence type="ECO:0000313" key="8">
    <source>
        <dbReference type="EMBL" id="SHK83519.1"/>
    </source>
</evidence>
<sequence>MHRILFLGVIGALIGWITNILAIKLIFRPLNPVKIPIINFKIVGLIPKRRKEIAYTIGNVVEKELLSVEEIMDKIIQGDDKKRLVKIIKQKILQVVDEKMPPFIPSTFKVMITDYIDKVIEEEAEKMITNLGEELINKASSRIKIAKMVEDKINEFDLEKLEEIILQIARKELKHIEILGAILGLFIGIIQGIIIIYI</sequence>
<dbReference type="Pfam" id="PF04286">
    <property type="entry name" value="DUF445"/>
    <property type="match status" value="1"/>
</dbReference>
<dbReference type="RefSeq" id="WP_149683729.1">
    <property type="nucleotide sequence ID" value="NZ_FRBG01000006.1"/>
</dbReference>
<dbReference type="EMBL" id="LSFY01000001">
    <property type="protein sequence ID" value="KXZ39317.1"/>
    <property type="molecule type" value="Genomic_DNA"/>
</dbReference>
<evidence type="ECO:0000256" key="5">
    <source>
        <dbReference type="ARBA" id="ARBA00023136"/>
    </source>
</evidence>
<dbReference type="GO" id="GO:0012505">
    <property type="term" value="C:endomembrane system"/>
    <property type="evidence" value="ECO:0007669"/>
    <property type="project" value="UniProtKB-SubCell"/>
</dbReference>
<protein>
    <recommendedName>
        <fullName evidence="11">DUF445 family protein</fullName>
    </recommendedName>
</protein>
<dbReference type="PATRIC" id="fig|1121328.3.peg.392"/>
<evidence type="ECO:0000256" key="6">
    <source>
        <dbReference type="SAM" id="Phobius"/>
    </source>
</evidence>
<dbReference type="Proteomes" id="UP000323392">
    <property type="component" value="Unassembled WGS sequence"/>
</dbReference>
<evidence type="ECO:0000313" key="9">
    <source>
        <dbReference type="Proteomes" id="UP000092605"/>
    </source>
</evidence>
<name>A0A150FP04_CLOPD</name>
<gene>
    <name evidence="7" type="ORF">JWYL7_0392</name>
    <name evidence="8" type="ORF">SAMN05661008_00963</name>
</gene>
<keyword evidence="10" id="KW-1185">Reference proteome</keyword>
<proteinExistence type="inferred from homology"/>
<dbReference type="OrthoDB" id="9787430at2"/>
<comment type="caution">
    <text evidence="7">The sequence shown here is derived from an EMBL/GenBank/DDBJ whole genome shotgun (WGS) entry which is preliminary data.</text>
</comment>
<keyword evidence="4 6" id="KW-1133">Transmembrane helix</keyword>
<feature type="transmembrane region" description="Helical" evidence="6">
    <location>
        <begin position="6"/>
        <end position="27"/>
    </location>
</feature>
<comment type="subcellular location">
    <subcellularLocation>
        <location evidence="1">Endomembrane system</location>
    </subcellularLocation>
</comment>
<dbReference type="AlphaFoldDB" id="A0A150FP04"/>
<reference evidence="7 9" key="1">
    <citation type="submission" date="2016-02" db="EMBL/GenBank/DDBJ databases">
        <title>Draft genome sequence for Clostridium paradoxum JW-YL-7.</title>
        <authorList>
            <person name="Utturkar S.M."/>
            <person name="Lancaster A."/>
            <person name="Poole F.L."/>
            <person name="Adams M.W."/>
            <person name="Brown S.D."/>
        </authorList>
    </citation>
    <scope>NUCLEOTIDE SEQUENCE [LARGE SCALE GENOMIC DNA]</scope>
    <source>
        <strain evidence="7 9">JW-YL-7</strain>
    </source>
</reference>
<evidence type="ECO:0008006" key="11">
    <source>
        <dbReference type="Google" id="ProtNLM"/>
    </source>
</evidence>
<evidence type="ECO:0000256" key="3">
    <source>
        <dbReference type="ARBA" id="ARBA00022692"/>
    </source>
</evidence>
<reference evidence="8 10" key="2">
    <citation type="submission" date="2016-11" db="EMBL/GenBank/DDBJ databases">
        <authorList>
            <person name="Varghese N."/>
            <person name="Submissions S."/>
        </authorList>
    </citation>
    <scope>NUCLEOTIDE SEQUENCE [LARGE SCALE GENOMIC DNA]</scope>
    <source>
        <strain evidence="8 10">DSM 7308</strain>
    </source>
</reference>
<dbReference type="STRING" id="1121328.JWYL7_0392"/>
<dbReference type="PANTHER" id="PTHR35791">
    <property type="entry name" value="UPF0754 MEMBRANE PROTEIN YHEB"/>
    <property type="match status" value="1"/>
</dbReference>
<evidence type="ECO:0000313" key="10">
    <source>
        <dbReference type="Proteomes" id="UP000323392"/>
    </source>
</evidence>
<keyword evidence="3 6" id="KW-0812">Transmembrane</keyword>
<feature type="transmembrane region" description="Helical" evidence="6">
    <location>
        <begin position="178"/>
        <end position="197"/>
    </location>
</feature>
<dbReference type="PANTHER" id="PTHR35791:SF1">
    <property type="entry name" value="UPF0754 MEMBRANE PROTEIN YHEB"/>
    <property type="match status" value="1"/>
</dbReference>
<dbReference type="InterPro" id="IPR007383">
    <property type="entry name" value="DUF445"/>
</dbReference>
<evidence type="ECO:0000256" key="1">
    <source>
        <dbReference type="ARBA" id="ARBA00004308"/>
    </source>
</evidence>
<evidence type="ECO:0000256" key="2">
    <source>
        <dbReference type="ARBA" id="ARBA00008053"/>
    </source>
</evidence>
<accession>A0A150FP04</accession>